<dbReference type="EMBL" id="CADEAL010002542">
    <property type="protein sequence ID" value="CAB1440903.1"/>
    <property type="molecule type" value="Genomic_DNA"/>
</dbReference>
<keyword evidence="2" id="KW-0677">Repeat</keyword>
<name>A0A9N7V1B1_PLEPL</name>
<dbReference type="Pfam" id="PF00560">
    <property type="entry name" value="LRR_1"/>
    <property type="match status" value="1"/>
</dbReference>
<evidence type="ECO:0000256" key="1">
    <source>
        <dbReference type="ARBA" id="ARBA00022614"/>
    </source>
</evidence>
<dbReference type="InterPro" id="IPR032675">
    <property type="entry name" value="LRR_dom_sf"/>
</dbReference>
<dbReference type="Proteomes" id="UP001153269">
    <property type="component" value="Unassembled WGS sequence"/>
</dbReference>
<comment type="caution">
    <text evidence="3">The sequence shown here is derived from an EMBL/GenBank/DDBJ whole genome shotgun (WGS) entry which is preliminary data.</text>
</comment>
<keyword evidence="4" id="KW-1185">Reference proteome</keyword>
<dbReference type="PROSITE" id="PS51450">
    <property type="entry name" value="LRR"/>
    <property type="match status" value="1"/>
</dbReference>
<sequence length="171" mass="19040">MGVEVICHSPSLPVTSTSSTPFTCTHLLLITKKVSVNIMWTEAEHSALRSNPSRLRELDLTLNDLQNSGVKELCGFLQSPTCRLETLSLRSCRLSEISCCSLASALSSNLSHLRELDLSDNSLQDSGLKELLHLRQSSGCRLETLRWRDVECEEDSVCGRRLSCVLRIHRG</sequence>
<dbReference type="PANTHER" id="PTHR24106">
    <property type="entry name" value="NACHT, LRR AND CARD DOMAINS-CONTAINING"/>
    <property type="match status" value="1"/>
</dbReference>
<evidence type="ECO:0000313" key="3">
    <source>
        <dbReference type="EMBL" id="CAB1440903.1"/>
    </source>
</evidence>
<dbReference type="Gene3D" id="3.80.10.10">
    <property type="entry name" value="Ribonuclease Inhibitor"/>
    <property type="match status" value="1"/>
</dbReference>
<dbReference type="SMART" id="SM00368">
    <property type="entry name" value="LRR_RI"/>
    <property type="match status" value="3"/>
</dbReference>
<gene>
    <name evidence="3" type="ORF">PLEPLA_LOCUS28698</name>
</gene>
<protein>
    <submittedName>
        <fullName evidence="3">Uncharacterized protein</fullName>
    </submittedName>
</protein>
<reference evidence="3" key="1">
    <citation type="submission" date="2020-03" db="EMBL/GenBank/DDBJ databases">
        <authorList>
            <person name="Weist P."/>
        </authorList>
    </citation>
    <scope>NUCLEOTIDE SEQUENCE</scope>
</reference>
<dbReference type="Pfam" id="PF13516">
    <property type="entry name" value="LRR_6"/>
    <property type="match status" value="2"/>
</dbReference>
<keyword evidence="1" id="KW-0433">Leucine-rich repeat</keyword>
<dbReference type="AlphaFoldDB" id="A0A9N7V1B1"/>
<dbReference type="SUPFAM" id="SSF52047">
    <property type="entry name" value="RNI-like"/>
    <property type="match status" value="1"/>
</dbReference>
<dbReference type="InterPro" id="IPR001611">
    <property type="entry name" value="Leu-rich_rpt"/>
</dbReference>
<organism evidence="3 4">
    <name type="scientific">Pleuronectes platessa</name>
    <name type="common">European plaice</name>
    <dbReference type="NCBI Taxonomy" id="8262"/>
    <lineage>
        <taxon>Eukaryota</taxon>
        <taxon>Metazoa</taxon>
        <taxon>Chordata</taxon>
        <taxon>Craniata</taxon>
        <taxon>Vertebrata</taxon>
        <taxon>Euteleostomi</taxon>
        <taxon>Actinopterygii</taxon>
        <taxon>Neopterygii</taxon>
        <taxon>Teleostei</taxon>
        <taxon>Neoteleostei</taxon>
        <taxon>Acanthomorphata</taxon>
        <taxon>Carangaria</taxon>
        <taxon>Pleuronectiformes</taxon>
        <taxon>Pleuronectoidei</taxon>
        <taxon>Pleuronectidae</taxon>
        <taxon>Pleuronectes</taxon>
    </lineage>
</organism>
<proteinExistence type="predicted"/>
<accession>A0A9N7V1B1</accession>
<evidence type="ECO:0000313" key="4">
    <source>
        <dbReference type="Proteomes" id="UP001153269"/>
    </source>
</evidence>
<dbReference type="InterPro" id="IPR051261">
    <property type="entry name" value="NLR"/>
</dbReference>
<evidence type="ECO:0000256" key="2">
    <source>
        <dbReference type="ARBA" id="ARBA00022737"/>
    </source>
</evidence>